<comment type="caution">
    <text evidence="2">The sequence shown here is derived from an EMBL/GenBank/DDBJ whole genome shotgun (WGS) entry which is preliminary data.</text>
</comment>
<dbReference type="InterPro" id="IPR035994">
    <property type="entry name" value="Nucleoside_phosphorylase_sf"/>
</dbReference>
<dbReference type="Pfam" id="PF01048">
    <property type="entry name" value="PNP_UDP_1"/>
    <property type="match status" value="1"/>
</dbReference>
<evidence type="ECO:0000313" key="2">
    <source>
        <dbReference type="EMBL" id="KAL2835554.1"/>
    </source>
</evidence>
<evidence type="ECO:0000259" key="1">
    <source>
        <dbReference type="Pfam" id="PF01048"/>
    </source>
</evidence>
<dbReference type="Proteomes" id="UP001610446">
    <property type="component" value="Unassembled WGS sequence"/>
</dbReference>
<dbReference type="PANTHER" id="PTHR46082">
    <property type="entry name" value="ATP/GTP-BINDING PROTEIN-RELATED"/>
    <property type="match status" value="1"/>
</dbReference>
<accession>A0ABR4J686</accession>
<feature type="non-terminal residue" evidence="2">
    <location>
        <position position="291"/>
    </location>
</feature>
<protein>
    <submittedName>
        <fullName evidence="2">Nucleoside phosphorylase domain-containing protein</fullName>
    </submittedName>
</protein>
<dbReference type="Gene3D" id="3.40.50.1580">
    <property type="entry name" value="Nucleoside phosphorylase domain"/>
    <property type="match status" value="1"/>
</dbReference>
<reference evidence="2 3" key="1">
    <citation type="submission" date="2024-07" db="EMBL/GenBank/DDBJ databases">
        <title>Section-level genome sequencing and comparative genomics of Aspergillus sections Usti and Cavernicolus.</title>
        <authorList>
            <consortium name="Lawrence Berkeley National Laboratory"/>
            <person name="Nybo J.L."/>
            <person name="Vesth T.C."/>
            <person name="Theobald S."/>
            <person name="Frisvad J.C."/>
            <person name="Larsen T.O."/>
            <person name="Kjaerboelling I."/>
            <person name="Rothschild-Mancinelli K."/>
            <person name="Lyhne E.K."/>
            <person name="Kogle M.E."/>
            <person name="Barry K."/>
            <person name="Clum A."/>
            <person name="Na H."/>
            <person name="Ledsgaard L."/>
            <person name="Lin J."/>
            <person name="Lipzen A."/>
            <person name="Kuo A."/>
            <person name="Riley R."/>
            <person name="Mondo S."/>
            <person name="Labutti K."/>
            <person name="Haridas S."/>
            <person name="Pangalinan J."/>
            <person name="Salamov A.A."/>
            <person name="Simmons B.A."/>
            <person name="Magnuson J.K."/>
            <person name="Chen J."/>
            <person name="Drula E."/>
            <person name="Henrissat B."/>
            <person name="Wiebenga A."/>
            <person name="Lubbers R.J."/>
            <person name="Gomes A.C."/>
            <person name="Makela M.R."/>
            <person name="Stajich J."/>
            <person name="Grigoriev I.V."/>
            <person name="Mortensen U.H."/>
            <person name="De Vries R.P."/>
            <person name="Baker S.E."/>
            <person name="Andersen M.R."/>
        </authorList>
    </citation>
    <scope>NUCLEOTIDE SEQUENCE [LARGE SCALE GENOMIC DNA]</scope>
    <source>
        <strain evidence="2 3">CBS 123904</strain>
    </source>
</reference>
<sequence length="291" mass="31352">MPQLLNTQDYTVAWLCPLYFEAGAALAMLDEYHGVPRRFPGQTVQYHLGRIGEHNVVIVSFPQGEIGIGVAASIATEVTRDFPHLEAGMLIGIAAGIPSPTNDIRLGDVVVAVPTSDSSGVIGYDLVSIQPERIQLKQWQDATHPALRSAISALRARSTLPRGMTGESAPAGTFWYHIEKLGKTSFRLPSTPPPTIFSPSGTRASGDCPVVHYGCILSGNHVVKSAALRDEMAKKKNPIAIEMEAAGVMNRFRVAVIRGVSDFADAEKSDDWQFYAAGTAAAYAKELLLHL</sequence>
<dbReference type="EMBL" id="JBFXLU010000200">
    <property type="protein sequence ID" value="KAL2835554.1"/>
    <property type="molecule type" value="Genomic_DNA"/>
</dbReference>
<keyword evidence="3" id="KW-1185">Reference proteome</keyword>
<name>A0ABR4J686_9EURO</name>
<dbReference type="SUPFAM" id="SSF53167">
    <property type="entry name" value="Purine and uridine phosphorylases"/>
    <property type="match status" value="1"/>
</dbReference>
<proteinExistence type="predicted"/>
<feature type="domain" description="Nucleoside phosphorylase" evidence="1">
    <location>
        <begin position="20"/>
        <end position="271"/>
    </location>
</feature>
<dbReference type="PANTHER" id="PTHR46082:SF11">
    <property type="entry name" value="AAA+ ATPASE DOMAIN-CONTAINING PROTEIN-RELATED"/>
    <property type="match status" value="1"/>
</dbReference>
<evidence type="ECO:0000313" key="3">
    <source>
        <dbReference type="Proteomes" id="UP001610446"/>
    </source>
</evidence>
<dbReference type="InterPro" id="IPR000845">
    <property type="entry name" value="Nucleoside_phosphorylase_d"/>
</dbReference>
<dbReference type="InterPro" id="IPR053137">
    <property type="entry name" value="NLR-like"/>
</dbReference>
<organism evidence="2 3">
    <name type="scientific">Aspergillus pseudoustus</name>
    <dbReference type="NCBI Taxonomy" id="1810923"/>
    <lineage>
        <taxon>Eukaryota</taxon>
        <taxon>Fungi</taxon>
        <taxon>Dikarya</taxon>
        <taxon>Ascomycota</taxon>
        <taxon>Pezizomycotina</taxon>
        <taxon>Eurotiomycetes</taxon>
        <taxon>Eurotiomycetidae</taxon>
        <taxon>Eurotiales</taxon>
        <taxon>Aspergillaceae</taxon>
        <taxon>Aspergillus</taxon>
        <taxon>Aspergillus subgen. Nidulantes</taxon>
    </lineage>
</organism>
<gene>
    <name evidence="2" type="ORF">BJY01DRAFT_252519</name>
</gene>